<comment type="caution">
    <text evidence="1">The sequence shown here is derived from an EMBL/GenBank/DDBJ whole genome shotgun (WGS) entry which is preliminary data.</text>
</comment>
<sequence length="50" mass="5794">MLRYARTIIRICAIGVMFSFPVWELWGRRRVRSEADATALADWALAPLDQ</sequence>
<dbReference type="EMBL" id="JFYZ01000024">
    <property type="protein sequence ID" value="EZP79523.1"/>
    <property type="molecule type" value="Genomic_DNA"/>
</dbReference>
<dbReference type="RefSeq" id="WP_155986384.1">
    <property type="nucleotide sequence ID" value="NZ_JFYZ01000024.1"/>
</dbReference>
<proteinExistence type="predicted"/>
<name>A0A031JRV3_9SPHN</name>
<dbReference type="AlphaFoldDB" id="A0A031JRV3"/>
<gene>
    <name evidence="1" type="ORF">BV97_03960</name>
</gene>
<dbReference type="Proteomes" id="UP000024329">
    <property type="component" value="Unassembled WGS sequence"/>
</dbReference>
<evidence type="ECO:0000313" key="1">
    <source>
        <dbReference type="EMBL" id="EZP79523.1"/>
    </source>
</evidence>
<organism evidence="1 2">
    <name type="scientific">Novosphingobium resinovorum</name>
    <dbReference type="NCBI Taxonomy" id="158500"/>
    <lineage>
        <taxon>Bacteria</taxon>
        <taxon>Pseudomonadati</taxon>
        <taxon>Pseudomonadota</taxon>
        <taxon>Alphaproteobacteria</taxon>
        <taxon>Sphingomonadales</taxon>
        <taxon>Sphingomonadaceae</taxon>
        <taxon>Novosphingobium</taxon>
    </lineage>
</organism>
<reference evidence="1 2" key="1">
    <citation type="submission" date="2014-03" db="EMBL/GenBank/DDBJ databases">
        <title>Whole genome sequence of Novosphingobium resinovorum KF1.</title>
        <authorList>
            <person name="Gan H.M."/>
            <person name="Gan H.Y."/>
            <person name="Chew T.H."/>
            <person name="Savka M.A."/>
        </authorList>
    </citation>
    <scope>NUCLEOTIDE SEQUENCE [LARGE SCALE GENOMIC DNA]</scope>
    <source>
        <strain evidence="1 2">KF1</strain>
    </source>
</reference>
<protein>
    <submittedName>
        <fullName evidence="1">Uncharacterized protein</fullName>
    </submittedName>
</protein>
<accession>A0A031JRV3</accession>
<evidence type="ECO:0000313" key="2">
    <source>
        <dbReference type="Proteomes" id="UP000024329"/>
    </source>
</evidence>